<proteinExistence type="predicted"/>
<comment type="caution">
    <text evidence="1">The sequence shown here is derived from an EMBL/GenBank/DDBJ whole genome shotgun (WGS) entry which is preliminary data.</text>
</comment>
<evidence type="ECO:0000313" key="1">
    <source>
        <dbReference type="EMBL" id="MBD2848560.1"/>
    </source>
</evidence>
<gene>
    <name evidence="1" type="ORF">IDH44_25560</name>
</gene>
<name>A0A927BZQ9_9BACL</name>
<reference evidence="1" key="1">
    <citation type="submission" date="2020-09" db="EMBL/GenBank/DDBJ databases">
        <title>A novel bacterium of genus Paenibacillus, isolated from South China Sea.</title>
        <authorList>
            <person name="Huang H."/>
            <person name="Mo K."/>
            <person name="Hu Y."/>
        </authorList>
    </citation>
    <scope>NUCLEOTIDE SEQUENCE</scope>
    <source>
        <strain evidence="1">IB182496</strain>
    </source>
</reference>
<sequence>MEQQKDVKWRVSLEADVQKASGHAGEIGKTRAGNSEKARLAARWEYGRGYVVLLPKLGRMQYI</sequence>
<organism evidence="1 2">
    <name type="scientific">Paenibacillus sabuli</name>
    <dbReference type="NCBI Taxonomy" id="2772509"/>
    <lineage>
        <taxon>Bacteria</taxon>
        <taxon>Bacillati</taxon>
        <taxon>Bacillota</taxon>
        <taxon>Bacilli</taxon>
        <taxon>Bacillales</taxon>
        <taxon>Paenibacillaceae</taxon>
        <taxon>Paenibacillus</taxon>
    </lineage>
</organism>
<dbReference type="EMBL" id="JACXIZ010000075">
    <property type="protein sequence ID" value="MBD2848560.1"/>
    <property type="molecule type" value="Genomic_DNA"/>
</dbReference>
<keyword evidence="2" id="KW-1185">Reference proteome</keyword>
<accession>A0A927BZQ9</accession>
<evidence type="ECO:0000313" key="2">
    <source>
        <dbReference type="Proteomes" id="UP000621560"/>
    </source>
</evidence>
<dbReference type="Proteomes" id="UP000621560">
    <property type="component" value="Unassembled WGS sequence"/>
</dbReference>
<dbReference type="AlphaFoldDB" id="A0A927BZQ9"/>
<protein>
    <submittedName>
        <fullName evidence="1">Uncharacterized protein</fullName>
    </submittedName>
</protein>
<dbReference type="RefSeq" id="WP_190921655.1">
    <property type="nucleotide sequence ID" value="NZ_JACXIZ010000075.1"/>
</dbReference>